<dbReference type="EMBL" id="JADILZ010000009">
    <property type="protein sequence ID" value="MBO8477388.1"/>
    <property type="molecule type" value="Genomic_DNA"/>
</dbReference>
<feature type="chain" id="PRO_5038824075" evidence="1">
    <location>
        <begin position="21"/>
        <end position="153"/>
    </location>
</feature>
<dbReference type="InterPro" id="IPR019223">
    <property type="entry name" value="DUF2147"/>
</dbReference>
<evidence type="ECO:0000313" key="3">
    <source>
        <dbReference type="EMBL" id="MBO8477388.1"/>
    </source>
</evidence>
<keyword evidence="1" id="KW-0732">Signal</keyword>
<proteinExistence type="predicted"/>
<gene>
    <name evidence="3" type="ORF">IAB80_00570</name>
</gene>
<name>A0A9D9ITM1_9BACT</name>
<dbReference type="Pfam" id="PF09917">
    <property type="entry name" value="DUF2147"/>
    <property type="match status" value="1"/>
</dbReference>
<reference evidence="3" key="2">
    <citation type="journal article" date="2021" name="PeerJ">
        <title>Extensive microbial diversity within the chicken gut microbiome revealed by metagenomics and culture.</title>
        <authorList>
            <person name="Gilroy R."/>
            <person name="Ravi A."/>
            <person name="Getino M."/>
            <person name="Pursley I."/>
            <person name="Horton D.L."/>
            <person name="Alikhan N.F."/>
            <person name="Baker D."/>
            <person name="Gharbi K."/>
            <person name="Hall N."/>
            <person name="Watson M."/>
            <person name="Adriaenssens E.M."/>
            <person name="Foster-Nyarko E."/>
            <person name="Jarju S."/>
            <person name="Secka A."/>
            <person name="Antonio M."/>
            <person name="Oren A."/>
            <person name="Chaudhuri R.R."/>
            <person name="La Ragione R."/>
            <person name="Hildebrand F."/>
            <person name="Pallen M.J."/>
        </authorList>
    </citation>
    <scope>NUCLEOTIDE SEQUENCE</scope>
    <source>
        <strain evidence="3">2478</strain>
    </source>
</reference>
<evidence type="ECO:0000259" key="2">
    <source>
        <dbReference type="Pfam" id="PF09917"/>
    </source>
</evidence>
<dbReference type="AlphaFoldDB" id="A0A9D9ITM1"/>
<sequence length="153" mass="17129">MKKILSIILCAVCTVFSSGAQDGGPNSSADNIAGLYFVSHEGENSKVRISRDTDGTFKAQVTWLENRLDSDGNVRLDEKNPDKSLRDTPCDRIVIIEKLSYNPDRQRWEKGKIYDPTRGIRANATCSFDSPDTLRIRGSLMGIGETVFWKKLE</sequence>
<dbReference type="Proteomes" id="UP000823771">
    <property type="component" value="Unassembled WGS sequence"/>
</dbReference>
<feature type="signal peptide" evidence="1">
    <location>
        <begin position="1"/>
        <end position="20"/>
    </location>
</feature>
<dbReference type="Gene3D" id="2.40.128.520">
    <property type="match status" value="1"/>
</dbReference>
<feature type="domain" description="DUF2147" evidence="2">
    <location>
        <begin position="36"/>
        <end position="151"/>
    </location>
</feature>
<protein>
    <submittedName>
        <fullName evidence="3">DUF2147 domain-containing protein</fullName>
    </submittedName>
</protein>
<accession>A0A9D9ITM1</accession>
<reference evidence="3" key="1">
    <citation type="submission" date="2020-10" db="EMBL/GenBank/DDBJ databases">
        <authorList>
            <person name="Gilroy R."/>
        </authorList>
    </citation>
    <scope>NUCLEOTIDE SEQUENCE</scope>
    <source>
        <strain evidence="3">2478</strain>
    </source>
</reference>
<evidence type="ECO:0000313" key="4">
    <source>
        <dbReference type="Proteomes" id="UP000823771"/>
    </source>
</evidence>
<evidence type="ECO:0000256" key="1">
    <source>
        <dbReference type="SAM" id="SignalP"/>
    </source>
</evidence>
<organism evidence="3 4">
    <name type="scientific">Candidatus Cryptobacteroides excrementipullorum</name>
    <dbReference type="NCBI Taxonomy" id="2840761"/>
    <lineage>
        <taxon>Bacteria</taxon>
        <taxon>Pseudomonadati</taxon>
        <taxon>Bacteroidota</taxon>
        <taxon>Bacteroidia</taxon>
        <taxon>Bacteroidales</taxon>
        <taxon>Candidatus Cryptobacteroides</taxon>
    </lineage>
</organism>
<comment type="caution">
    <text evidence="3">The sequence shown here is derived from an EMBL/GenBank/DDBJ whole genome shotgun (WGS) entry which is preliminary data.</text>
</comment>